<dbReference type="Proteomes" id="UP000636709">
    <property type="component" value="Unassembled WGS sequence"/>
</dbReference>
<protein>
    <submittedName>
        <fullName evidence="2">Uncharacterized protein</fullName>
    </submittedName>
</protein>
<gene>
    <name evidence="2" type="ORF">HU200_042605</name>
</gene>
<reference evidence="2" key="1">
    <citation type="submission" date="2020-07" db="EMBL/GenBank/DDBJ databases">
        <title>Genome sequence and genetic diversity analysis of an under-domesticated orphan crop, white fonio (Digitaria exilis).</title>
        <authorList>
            <person name="Bennetzen J.L."/>
            <person name="Chen S."/>
            <person name="Ma X."/>
            <person name="Wang X."/>
            <person name="Yssel A.E.J."/>
            <person name="Chaluvadi S.R."/>
            <person name="Johnson M."/>
            <person name="Gangashetty P."/>
            <person name="Hamidou F."/>
            <person name="Sanogo M.D."/>
            <person name="Zwaenepoel A."/>
            <person name="Wallace J."/>
            <person name="Van De Peer Y."/>
            <person name="Van Deynze A."/>
        </authorList>
    </citation>
    <scope>NUCLEOTIDE SEQUENCE</scope>
    <source>
        <tissue evidence="2">Leaves</tissue>
    </source>
</reference>
<organism evidence="2 3">
    <name type="scientific">Digitaria exilis</name>
    <dbReference type="NCBI Taxonomy" id="1010633"/>
    <lineage>
        <taxon>Eukaryota</taxon>
        <taxon>Viridiplantae</taxon>
        <taxon>Streptophyta</taxon>
        <taxon>Embryophyta</taxon>
        <taxon>Tracheophyta</taxon>
        <taxon>Spermatophyta</taxon>
        <taxon>Magnoliopsida</taxon>
        <taxon>Liliopsida</taxon>
        <taxon>Poales</taxon>
        <taxon>Poaceae</taxon>
        <taxon>PACMAD clade</taxon>
        <taxon>Panicoideae</taxon>
        <taxon>Panicodae</taxon>
        <taxon>Paniceae</taxon>
        <taxon>Anthephorinae</taxon>
        <taxon>Digitaria</taxon>
    </lineage>
</organism>
<proteinExistence type="predicted"/>
<evidence type="ECO:0000313" key="2">
    <source>
        <dbReference type="EMBL" id="KAF8687683.1"/>
    </source>
</evidence>
<name>A0A835BAG6_9POAL</name>
<sequence length="210" mass="23244">MAKESNPHTTQVESSQLYKPIMWYRRIWSILRHSHNHNPRSPRLSHRSPQHNLGAASLWLSRSDNQPKQKKEQPKQQPQPKTSNVATMAPSLKITSFVIATIFLLATPEAQGLSTRGGHGVPIQRVVEQVVTLPGSVGMIDGSSLCMDCLCCAKGNPGNCQKIKCCAKRNCKPTGTCTVVQDCGCWDDDMTFHGHLPFRCQTDDLAGRDP</sequence>
<keyword evidence="3" id="KW-1185">Reference proteome</keyword>
<evidence type="ECO:0000256" key="1">
    <source>
        <dbReference type="SAM" id="MobiDB-lite"/>
    </source>
</evidence>
<evidence type="ECO:0000313" key="3">
    <source>
        <dbReference type="Proteomes" id="UP000636709"/>
    </source>
</evidence>
<feature type="compositionally biased region" description="Basic and acidic residues" evidence="1">
    <location>
        <begin position="65"/>
        <end position="74"/>
    </location>
</feature>
<dbReference type="AlphaFoldDB" id="A0A835BAG6"/>
<feature type="region of interest" description="Disordered" evidence="1">
    <location>
        <begin position="64"/>
        <end position="87"/>
    </location>
</feature>
<dbReference type="EMBL" id="JACEFO010002054">
    <property type="protein sequence ID" value="KAF8687683.1"/>
    <property type="molecule type" value="Genomic_DNA"/>
</dbReference>
<comment type="caution">
    <text evidence="2">The sequence shown here is derived from an EMBL/GenBank/DDBJ whole genome shotgun (WGS) entry which is preliminary data.</text>
</comment>
<accession>A0A835BAG6</accession>